<gene>
    <name evidence="3" type="ORF">EJ02DRAFT_15718</name>
</gene>
<dbReference type="InterPro" id="IPR027417">
    <property type="entry name" value="P-loop_NTPase"/>
</dbReference>
<dbReference type="InterPro" id="IPR007111">
    <property type="entry name" value="NACHT_NTPase"/>
</dbReference>
<name>A0A6A5SG71_9PLEO</name>
<accession>A0A6A5SG71</accession>
<evidence type="ECO:0000313" key="3">
    <source>
        <dbReference type="EMBL" id="KAF1938750.1"/>
    </source>
</evidence>
<dbReference type="InterPro" id="IPR056884">
    <property type="entry name" value="NPHP3-like_N"/>
</dbReference>
<proteinExistence type="predicted"/>
<evidence type="ECO:0000313" key="4">
    <source>
        <dbReference type="Proteomes" id="UP000800038"/>
    </source>
</evidence>
<dbReference type="OrthoDB" id="538223at2759"/>
<evidence type="ECO:0000259" key="2">
    <source>
        <dbReference type="PROSITE" id="PS50837"/>
    </source>
</evidence>
<dbReference type="Pfam" id="PF06985">
    <property type="entry name" value="HET"/>
    <property type="match status" value="1"/>
</dbReference>
<dbReference type="PANTHER" id="PTHR10622">
    <property type="entry name" value="HET DOMAIN-CONTAINING PROTEIN"/>
    <property type="match status" value="1"/>
</dbReference>
<feature type="domain" description="NACHT" evidence="2">
    <location>
        <begin position="297"/>
        <end position="518"/>
    </location>
</feature>
<dbReference type="Proteomes" id="UP000800038">
    <property type="component" value="Unassembled WGS sequence"/>
</dbReference>
<evidence type="ECO:0000256" key="1">
    <source>
        <dbReference type="ARBA" id="ARBA00022737"/>
    </source>
</evidence>
<keyword evidence="4" id="KW-1185">Reference proteome</keyword>
<dbReference type="AlphaFoldDB" id="A0A6A5SG71"/>
<sequence>MRLVFCNGNGGFSLTNDLVDRDTIPPYAILSHTWQDNEEVTLDELIEGSNKEKAGYNKIRFCAQQAKRDGLEYFWVDTCCIDRADRAKLREAISSMFRYYGDAARCYVLLSDVPYGKRKVDTEAVEYTWSTAFRTSRWFKRGWTLQELLAPRSVEFFSKEWRRLGDKISLQRRIHEAARIPEAALQGVPLSHFSIDDRLKWSEHRETKIPEDRAYCLIGIFGIQMTPFYDEGADGAFKRLMEEAKALDRCLQDLRLSDPRDDKKRIEDTKGGLLADSYRWILNNPTFQQWQRDLHNQLLWVKGDPGKGKTMLLCGIINELQEAAGNTVTISYFFCQATDSRINSALAALRGLLYMLVIQQPSIASHVCRKYNHAGKALFEDANAWVALTEIFVDMLRDPSLRTTYLIIDALDECVTDLPKLLEFVAKQSSTSDRVKWIVSSRNWPEIEAHLEQAGNKVKLSLELNAKSVAAAVDIFIHQKADQLAQEKQYKAEVRHAVLQHLASNANDTFLWVALVCQDLKATPKWNVLMKLALFPPGLDPLYKRMLHQISKSDGAEICRQVLASNAILYRPATIPELVALIEQLRDFVDDMESVREIISLCGSFLTLRDDTVYFVHQSAKDFLLAKALDEVFPGGTEDVHQAIFSKSLAILSRTLHRDMYALKAPGTPIGNVRPPDKDPLAALRYPCVYWIDHLHDSKPKSSANSVANFQMIAVNDFLRKKYLYWLEGLSLCKSLGQGVVSITKLWLQLQVWHPEIACPYRVDADASRRCGTKINLLSLFKTHGDLLCIIKGQSRVILFKYMHLRCCLVQQVV</sequence>
<dbReference type="Gene3D" id="3.40.50.300">
    <property type="entry name" value="P-loop containing nucleotide triphosphate hydrolases"/>
    <property type="match status" value="1"/>
</dbReference>
<dbReference type="PANTHER" id="PTHR10622:SF13">
    <property type="entry name" value="NACHT DOMAIN-CONTAINING PROTEIN"/>
    <property type="match status" value="1"/>
</dbReference>
<dbReference type="EMBL" id="ML976096">
    <property type="protein sequence ID" value="KAF1938750.1"/>
    <property type="molecule type" value="Genomic_DNA"/>
</dbReference>
<reference evidence="3" key="1">
    <citation type="journal article" date="2020" name="Stud. Mycol.">
        <title>101 Dothideomycetes genomes: a test case for predicting lifestyles and emergence of pathogens.</title>
        <authorList>
            <person name="Haridas S."/>
            <person name="Albert R."/>
            <person name="Binder M."/>
            <person name="Bloem J."/>
            <person name="Labutti K."/>
            <person name="Salamov A."/>
            <person name="Andreopoulos B."/>
            <person name="Baker S."/>
            <person name="Barry K."/>
            <person name="Bills G."/>
            <person name="Bluhm B."/>
            <person name="Cannon C."/>
            <person name="Castanera R."/>
            <person name="Culley D."/>
            <person name="Daum C."/>
            <person name="Ezra D."/>
            <person name="Gonzalez J."/>
            <person name="Henrissat B."/>
            <person name="Kuo A."/>
            <person name="Liang C."/>
            <person name="Lipzen A."/>
            <person name="Lutzoni F."/>
            <person name="Magnuson J."/>
            <person name="Mondo S."/>
            <person name="Nolan M."/>
            <person name="Ohm R."/>
            <person name="Pangilinan J."/>
            <person name="Park H.-J."/>
            <person name="Ramirez L."/>
            <person name="Alfaro M."/>
            <person name="Sun H."/>
            <person name="Tritt A."/>
            <person name="Yoshinaga Y."/>
            <person name="Zwiers L.-H."/>
            <person name="Turgeon B."/>
            <person name="Goodwin S."/>
            <person name="Spatafora J."/>
            <person name="Crous P."/>
            <person name="Grigoriev I."/>
        </authorList>
    </citation>
    <scope>NUCLEOTIDE SEQUENCE</scope>
    <source>
        <strain evidence="3">CBS 161.51</strain>
    </source>
</reference>
<organism evidence="3 4">
    <name type="scientific">Clathrospora elynae</name>
    <dbReference type="NCBI Taxonomy" id="706981"/>
    <lineage>
        <taxon>Eukaryota</taxon>
        <taxon>Fungi</taxon>
        <taxon>Dikarya</taxon>
        <taxon>Ascomycota</taxon>
        <taxon>Pezizomycotina</taxon>
        <taxon>Dothideomycetes</taxon>
        <taxon>Pleosporomycetidae</taxon>
        <taxon>Pleosporales</taxon>
        <taxon>Diademaceae</taxon>
        <taxon>Clathrospora</taxon>
    </lineage>
</organism>
<protein>
    <submittedName>
        <fullName evidence="3">HET-domain-containing protein</fullName>
    </submittedName>
</protein>
<dbReference type="SUPFAM" id="SSF52540">
    <property type="entry name" value="P-loop containing nucleoside triphosphate hydrolases"/>
    <property type="match status" value="1"/>
</dbReference>
<dbReference type="PROSITE" id="PS50837">
    <property type="entry name" value="NACHT"/>
    <property type="match status" value="1"/>
</dbReference>
<dbReference type="Pfam" id="PF24883">
    <property type="entry name" value="NPHP3_N"/>
    <property type="match status" value="1"/>
</dbReference>
<keyword evidence="1" id="KW-0677">Repeat</keyword>
<dbReference type="InterPro" id="IPR010730">
    <property type="entry name" value="HET"/>
</dbReference>
<dbReference type="FunFam" id="3.40.50.300:FF:001638">
    <property type="entry name" value="NACHT and WD40 domain protein"/>
    <property type="match status" value="1"/>
</dbReference>